<dbReference type="SUPFAM" id="SSF52540">
    <property type="entry name" value="P-loop containing nucleoside triphosphate hydrolases"/>
    <property type="match status" value="1"/>
</dbReference>
<sequence length="379" mass="44978">MEGEIPKYVLFNEEEKKLADKYFPTFKRGFIRIGENKWTMSYRYIEQGVTVYNAKPRPDDTWVVTYPRSDNLYLELGTTLTLELVWLVVNDMNFEEAKKQSLHYRFPFFELDILIGDYEDSISNPLDKNIRMNPEFINKLPSPRFIKSHMPFELLPNLLDSDCKIVYVARNPKDVVVSWYYFLQVIKGLEYKGNFEEFCEYFMKDLTYYNPYWTHLKDAWAERHRPNLLFIFYEELLNDLSSTIKKVAKFFGKSYNEEMISKLVDHLRIDNFRNNPMVNTASPSEDRIIQPDIFVRQGKVGSWKDIFTKELEEKFDAWIEENMKDTDLTFPIDLLQEKALPKAEIELRSRSVRPDIIRNSPINHSVPLSQSISVTLEKP</sequence>
<feature type="domain" description="Sulfotransferase" evidence="3">
    <location>
        <begin position="58"/>
        <end position="326"/>
    </location>
</feature>
<protein>
    <recommendedName>
        <fullName evidence="3">Sulfotransferase domain-containing protein</fullName>
    </recommendedName>
</protein>
<dbReference type="Proteomes" id="UP000617340">
    <property type="component" value="Unassembled WGS sequence"/>
</dbReference>
<evidence type="ECO:0000313" key="4">
    <source>
        <dbReference type="EMBL" id="KAF7401572.1"/>
    </source>
</evidence>
<reference evidence="4" key="1">
    <citation type="journal article" date="2020" name="G3 (Bethesda)">
        <title>High-Quality Assemblies for Three Invasive Social Wasps from the &lt;i&gt;Vespula&lt;/i&gt; Genus.</title>
        <authorList>
            <person name="Harrop T.W.R."/>
            <person name="Guhlin J."/>
            <person name="McLaughlin G.M."/>
            <person name="Permina E."/>
            <person name="Stockwell P."/>
            <person name="Gilligan J."/>
            <person name="Le Lec M.F."/>
            <person name="Gruber M.A.M."/>
            <person name="Quinn O."/>
            <person name="Lovegrove M."/>
            <person name="Duncan E.J."/>
            <person name="Remnant E.J."/>
            <person name="Van Eeckhoven J."/>
            <person name="Graham B."/>
            <person name="Knapp R.A."/>
            <person name="Langford K.W."/>
            <person name="Kronenberg Z."/>
            <person name="Press M.O."/>
            <person name="Eacker S.M."/>
            <person name="Wilson-Rankin E.E."/>
            <person name="Purcell J."/>
            <person name="Lester P.J."/>
            <person name="Dearden P.K."/>
        </authorList>
    </citation>
    <scope>NUCLEOTIDE SEQUENCE</scope>
    <source>
        <strain evidence="4">Linc-1</strain>
    </source>
</reference>
<keyword evidence="2" id="KW-0808">Transferase</keyword>
<dbReference type="InterPro" id="IPR000863">
    <property type="entry name" value="Sulfotransferase_dom"/>
</dbReference>
<keyword evidence="5" id="KW-1185">Reference proteome</keyword>
<evidence type="ECO:0000256" key="1">
    <source>
        <dbReference type="ARBA" id="ARBA00005771"/>
    </source>
</evidence>
<gene>
    <name evidence="4" type="ORF">HZH68_007392</name>
</gene>
<dbReference type="Pfam" id="PF00685">
    <property type="entry name" value="Sulfotransfer_1"/>
    <property type="match status" value="1"/>
</dbReference>
<dbReference type="GO" id="GO:0008146">
    <property type="term" value="F:sulfotransferase activity"/>
    <property type="evidence" value="ECO:0007669"/>
    <property type="project" value="InterPro"/>
</dbReference>
<accession>A0A834K7J1</accession>
<evidence type="ECO:0000259" key="3">
    <source>
        <dbReference type="Pfam" id="PF00685"/>
    </source>
</evidence>
<dbReference type="EMBL" id="JACSDZ010000006">
    <property type="protein sequence ID" value="KAF7401572.1"/>
    <property type="molecule type" value="Genomic_DNA"/>
</dbReference>
<organism evidence="4 5">
    <name type="scientific">Vespula germanica</name>
    <name type="common">German yellow jacket</name>
    <name type="synonym">Paravespula germanica</name>
    <dbReference type="NCBI Taxonomy" id="30212"/>
    <lineage>
        <taxon>Eukaryota</taxon>
        <taxon>Metazoa</taxon>
        <taxon>Ecdysozoa</taxon>
        <taxon>Arthropoda</taxon>
        <taxon>Hexapoda</taxon>
        <taxon>Insecta</taxon>
        <taxon>Pterygota</taxon>
        <taxon>Neoptera</taxon>
        <taxon>Endopterygota</taxon>
        <taxon>Hymenoptera</taxon>
        <taxon>Apocrita</taxon>
        <taxon>Aculeata</taxon>
        <taxon>Vespoidea</taxon>
        <taxon>Vespidae</taxon>
        <taxon>Vespinae</taxon>
        <taxon>Vespula</taxon>
    </lineage>
</organism>
<dbReference type="AlphaFoldDB" id="A0A834K7J1"/>
<evidence type="ECO:0000313" key="5">
    <source>
        <dbReference type="Proteomes" id="UP000617340"/>
    </source>
</evidence>
<dbReference type="Gene3D" id="3.40.50.300">
    <property type="entry name" value="P-loop containing nucleotide triphosphate hydrolases"/>
    <property type="match status" value="1"/>
</dbReference>
<proteinExistence type="inferred from homology"/>
<comment type="caution">
    <text evidence="4">The sequence shown here is derived from an EMBL/GenBank/DDBJ whole genome shotgun (WGS) entry which is preliminary data.</text>
</comment>
<dbReference type="InterPro" id="IPR027417">
    <property type="entry name" value="P-loop_NTPase"/>
</dbReference>
<name>A0A834K7J1_VESGE</name>
<evidence type="ECO:0000256" key="2">
    <source>
        <dbReference type="ARBA" id="ARBA00022679"/>
    </source>
</evidence>
<comment type="similarity">
    <text evidence="1">Belongs to the sulfotransferase 1 family.</text>
</comment>
<dbReference type="PANTHER" id="PTHR11783">
    <property type="entry name" value="SULFOTRANSFERASE SULT"/>
    <property type="match status" value="1"/>
</dbReference>